<evidence type="ECO:0000313" key="2">
    <source>
        <dbReference type="EMBL" id="KPJ04250.1"/>
    </source>
</evidence>
<gene>
    <name evidence="2" type="ORF">RR46_00245</name>
</gene>
<evidence type="ECO:0000313" key="3">
    <source>
        <dbReference type="Proteomes" id="UP000053268"/>
    </source>
</evidence>
<proteinExistence type="predicted"/>
<keyword evidence="3" id="KW-1185">Reference proteome</keyword>
<dbReference type="EMBL" id="KQ459048">
    <property type="protein sequence ID" value="KPJ04250.1"/>
    <property type="molecule type" value="Genomic_DNA"/>
</dbReference>
<feature type="signal peptide" evidence="1">
    <location>
        <begin position="1"/>
        <end position="26"/>
    </location>
</feature>
<dbReference type="AlphaFoldDB" id="A0A0N1IN75"/>
<accession>A0A0N1IN75</accession>
<protein>
    <submittedName>
        <fullName evidence="2">Uncharacterized protein</fullName>
    </submittedName>
</protein>
<reference evidence="2 3" key="1">
    <citation type="journal article" date="2015" name="Nat. Commun.">
        <title>Outbred genome sequencing and CRISPR/Cas9 gene editing in butterflies.</title>
        <authorList>
            <person name="Li X."/>
            <person name="Fan D."/>
            <person name="Zhang W."/>
            <person name="Liu G."/>
            <person name="Zhang L."/>
            <person name="Zhao L."/>
            <person name="Fang X."/>
            <person name="Chen L."/>
            <person name="Dong Y."/>
            <person name="Chen Y."/>
            <person name="Ding Y."/>
            <person name="Zhao R."/>
            <person name="Feng M."/>
            <person name="Zhu Y."/>
            <person name="Feng Y."/>
            <person name="Jiang X."/>
            <person name="Zhu D."/>
            <person name="Xiang H."/>
            <person name="Feng X."/>
            <person name="Li S."/>
            <person name="Wang J."/>
            <person name="Zhang G."/>
            <person name="Kronforst M.R."/>
            <person name="Wang W."/>
        </authorList>
    </citation>
    <scope>NUCLEOTIDE SEQUENCE [LARGE SCALE GENOMIC DNA]</scope>
    <source>
        <strain evidence="2">Ya'a_city_454_Px</strain>
        <tissue evidence="2">Whole body</tissue>
    </source>
</reference>
<feature type="chain" id="PRO_5005874175" evidence="1">
    <location>
        <begin position="27"/>
        <end position="136"/>
    </location>
</feature>
<name>A0A0N1IN75_PAPXU</name>
<keyword evidence="1" id="KW-0732">Signal</keyword>
<dbReference type="Proteomes" id="UP000053268">
    <property type="component" value="Unassembled WGS sequence"/>
</dbReference>
<sequence length="136" mass="15578">MCPIWPLHIVILYILALCPIWVMCQSAPNLLATFKPNNLSLHMAYYDFIDVEVKGDGLQPADEFQIKSRNHHVAYGDWNSTYRVDEAASNWKGRFQVTAEFLGKSYGFIPGSEAWYYRVPGERHTACHRVETSASH</sequence>
<organism evidence="2 3">
    <name type="scientific">Papilio xuthus</name>
    <name type="common">Asian swallowtail butterfly</name>
    <dbReference type="NCBI Taxonomy" id="66420"/>
    <lineage>
        <taxon>Eukaryota</taxon>
        <taxon>Metazoa</taxon>
        <taxon>Ecdysozoa</taxon>
        <taxon>Arthropoda</taxon>
        <taxon>Hexapoda</taxon>
        <taxon>Insecta</taxon>
        <taxon>Pterygota</taxon>
        <taxon>Neoptera</taxon>
        <taxon>Endopterygota</taxon>
        <taxon>Lepidoptera</taxon>
        <taxon>Glossata</taxon>
        <taxon>Ditrysia</taxon>
        <taxon>Papilionoidea</taxon>
        <taxon>Papilionidae</taxon>
        <taxon>Papilioninae</taxon>
        <taxon>Papilio</taxon>
    </lineage>
</organism>
<evidence type="ECO:0000256" key="1">
    <source>
        <dbReference type="SAM" id="SignalP"/>
    </source>
</evidence>